<organism evidence="2 3">
    <name type="scientific">Nonomuraea guangzhouensis</name>
    <dbReference type="NCBI Taxonomy" id="1291555"/>
    <lineage>
        <taxon>Bacteria</taxon>
        <taxon>Bacillati</taxon>
        <taxon>Actinomycetota</taxon>
        <taxon>Actinomycetes</taxon>
        <taxon>Streptosporangiales</taxon>
        <taxon>Streptosporangiaceae</taxon>
        <taxon>Nonomuraea</taxon>
    </lineage>
</organism>
<dbReference type="InterPro" id="IPR018527">
    <property type="entry name" value="Rubredoxin_Fe_BS"/>
</dbReference>
<dbReference type="EMBL" id="JBHUCM010000014">
    <property type="protein sequence ID" value="MFD1538968.1"/>
    <property type="molecule type" value="Genomic_DNA"/>
</dbReference>
<gene>
    <name evidence="2" type="ORF">ACFSJ0_18070</name>
</gene>
<dbReference type="CDD" id="cd02208">
    <property type="entry name" value="cupin_RmlC-like"/>
    <property type="match status" value="1"/>
</dbReference>
<evidence type="ECO:0008006" key="4">
    <source>
        <dbReference type="Google" id="ProtNLM"/>
    </source>
</evidence>
<dbReference type="PROSITE" id="PS00202">
    <property type="entry name" value="RUBREDOXIN"/>
    <property type="match status" value="1"/>
</dbReference>
<proteinExistence type="predicted"/>
<keyword evidence="3" id="KW-1185">Reference proteome</keyword>
<accession>A0ABW4G902</accession>
<name>A0ABW4G902_9ACTN</name>
<reference evidence="3" key="1">
    <citation type="journal article" date="2019" name="Int. J. Syst. Evol. Microbiol.">
        <title>The Global Catalogue of Microorganisms (GCM) 10K type strain sequencing project: providing services to taxonomists for standard genome sequencing and annotation.</title>
        <authorList>
            <consortium name="The Broad Institute Genomics Platform"/>
            <consortium name="The Broad Institute Genome Sequencing Center for Infectious Disease"/>
            <person name="Wu L."/>
            <person name="Ma J."/>
        </authorList>
    </citation>
    <scope>NUCLEOTIDE SEQUENCE [LARGE SCALE GENOMIC DNA]</scope>
    <source>
        <strain evidence="3">CGMCC 1.15399</strain>
    </source>
</reference>
<dbReference type="Proteomes" id="UP001597097">
    <property type="component" value="Unassembled WGS sequence"/>
</dbReference>
<evidence type="ECO:0000313" key="2">
    <source>
        <dbReference type="EMBL" id="MFD1538968.1"/>
    </source>
</evidence>
<keyword evidence="1" id="KW-0479">Metal-binding</keyword>
<evidence type="ECO:0000313" key="3">
    <source>
        <dbReference type="Proteomes" id="UP001597097"/>
    </source>
</evidence>
<protein>
    <recommendedName>
        <fullName evidence="4">3-hydroxyanthranilate 3,4-dioxygenase</fullName>
    </recommendedName>
</protein>
<comment type="caution">
    <text evidence="2">The sequence shown here is derived from an EMBL/GenBank/DDBJ whole genome shotgun (WGS) entry which is preliminary data.</text>
</comment>
<dbReference type="RefSeq" id="WP_219530834.1">
    <property type="nucleotide sequence ID" value="NZ_JAHKRM010000009.1"/>
</dbReference>
<evidence type="ECO:0000256" key="1">
    <source>
        <dbReference type="ARBA" id="ARBA00022723"/>
    </source>
</evidence>
<sequence length="177" mass="19476">MNRRRMLHAFKAAKEVGAYTDAAVLQEAVDPQLYLSRNLLPQPFHLVCAKDTVITQLSGGARIALRDSSVNTFQMSVGDIAYIPAGTPHQIIPTDEGVCLRYMPLDAGLVGTAWYCPGCGIELERYEWEHVNDLPAAGFYAQACARFNADLQARTCGTCGTIHPAIDLAAYDWKDER</sequence>